<keyword evidence="2 5" id="KW-0812">Transmembrane</keyword>
<comment type="subcellular location">
    <subcellularLocation>
        <location evidence="1">Membrane</location>
        <topology evidence="1">Multi-pass membrane protein</topology>
    </subcellularLocation>
</comment>
<name>A0A162MET8_9FIRM</name>
<feature type="transmembrane region" description="Helical" evidence="5">
    <location>
        <begin position="277"/>
        <end position="302"/>
    </location>
</feature>
<reference evidence="6 7" key="1">
    <citation type="submission" date="2015-12" db="EMBL/GenBank/DDBJ databases">
        <title>Draft genome of Thermovenabulum gondwanense isolated from a red thermophilic microbial mat colonisisng an outflow channel of a bore well.</title>
        <authorList>
            <person name="Patel B.K."/>
        </authorList>
    </citation>
    <scope>NUCLEOTIDE SEQUENCE [LARGE SCALE GENOMIC DNA]</scope>
    <source>
        <strain evidence="6 7">R270</strain>
    </source>
</reference>
<dbReference type="STRING" id="520767.ATZ99_15430"/>
<evidence type="ECO:0008006" key="8">
    <source>
        <dbReference type="Google" id="ProtNLM"/>
    </source>
</evidence>
<dbReference type="InterPro" id="IPR004695">
    <property type="entry name" value="SLAC1/Mae1/Ssu1/TehA"/>
</dbReference>
<evidence type="ECO:0000313" key="6">
    <source>
        <dbReference type="EMBL" id="KYO65507.1"/>
    </source>
</evidence>
<keyword evidence="3 5" id="KW-1133">Transmembrane helix</keyword>
<dbReference type="GO" id="GO:0046583">
    <property type="term" value="F:monoatomic cation efflux transmembrane transporter activity"/>
    <property type="evidence" value="ECO:0007669"/>
    <property type="project" value="TreeGrafter"/>
</dbReference>
<organism evidence="6 7">
    <name type="scientific">Thermovenabulum gondwanense</name>
    <dbReference type="NCBI Taxonomy" id="520767"/>
    <lineage>
        <taxon>Bacteria</taxon>
        <taxon>Bacillati</taxon>
        <taxon>Bacillota</taxon>
        <taxon>Clostridia</taxon>
        <taxon>Thermosediminibacterales</taxon>
        <taxon>Thermosediminibacteraceae</taxon>
        <taxon>Thermovenabulum</taxon>
    </lineage>
</organism>
<protein>
    <recommendedName>
        <fullName evidence="8">Tellurite resistance protein TehA</fullName>
    </recommendedName>
</protein>
<keyword evidence="4 5" id="KW-0472">Membrane</keyword>
<evidence type="ECO:0000256" key="3">
    <source>
        <dbReference type="ARBA" id="ARBA00022989"/>
    </source>
</evidence>
<feature type="transmembrane region" description="Helical" evidence="5">
    <location>
        <begin position="125"/>
        <end position="142"/>
    </location>
</feature>
<evidence type="ECO:0000256" key="5">
    <source>
        <dbReference type="SAM" id="Phobius"/>
    </source>
</evidence>
<feature type="transmembrane region" description="Helical" evidence="5">
    <location>
        <begin position="12"/>
        <end position="30"/>
    </location>
</feature>
<feature type="transmembrane region" description="Helical" evidence="5">
    <location>
        <begin position="244"/>
        <end position="265"/>
    </location>
</feature>
<dbReference type="PANTHER" id="PTHR37955">
    <property type="entry name" value="TELLURITE RESISTANCE PROTEIN TEHA"/>
    <property type="match status" value="1"/>
</dbReference>
<dbReference type="Proteomes" id="UP000075737">
    <property type="component" value="Unassembled WGS sequence"/>
</dbReference>
<feature type="transmembrane region" description="Helical" evidence="5">
    <location>
        <begin position="154"/>
        <end position="172"/>
    </location>
</feature>
<feature type="transmembrane region" description="Helical" evidence="5">
    <location>
        <begin position="211"/>
        <end position="232"/>
    </location>
</feature>
<dbReference type="Gene3D" id="1.50.10.150">
    <property type="entry name" value="Voltage-dependent anion channel"/>
    <property type="match status" value="1"/>
</dbReference>
<evidence type="ECO:0000256" key="2">
    <source>
        <dbReference type="ARBA" id="ARBA00022692"/>
    </source>
</evidence>
<dbReference type="CDD" id="cd09325">
    <property type="entry name" value="TDT_C4-dicarb_trans"/>
    <property type="match status" value="1"/>
</dbReference>
<proteinExistence type="predicted"/>
<dbReference type="AlphaFoldDB" id="A0A162MET8"/>
<feature type="transmembrane region" description="Helical" evidence="5">
    <location>
        <begin position="36"/>
        <end position="55"/>
    </location>
</feature>
<accession>A0A162MET8</accession>
<dbReference type="InterPro" id="IPR052951">
    <property type="entry name" value="Tellurite_res_ion_channel"/>
</dbReference>
<evidence type="ECO:0000256" key="4">
    <source>
        <dbReference type="ARBA" id="ARBA00023136"/>
    </source>
</evidence>
<evidence type="ECO:0000256" key="1">
    <source>
        <dbReference type="ARBA" id="ARBA00004141"/>
    </source>
</evidence>
<dbReference type="PANTHER" id="PTHR37955:SF1">
    <property type="entry name" value="DEP DOMAIN-CONTAINING PROTEIN"/>
    <property type="match status" value="1"/>
</dbReference>
<dbReference type="PATRIC" id="fig|520767.4.peg.1650"/>
<dbReference type="RefSeq" id="WP_068748663.1">
    <property type="nucleotide sequence ID" value="NZ_LOHZ01000033.1"/>
</dbReference>
<feature type="transmembrane region" description="Helical" evidence="5">
    <location>
        <begin position="93"/>
        <end position="113"/>
    </location>
</feature>
<evidence type="ECO:0000313" key="7">
    <source>
        <dbReference type="Proteomes" id="UP000075737"/>
    </source>
</evidence>
<keyword evidence="7" id="KW-1185">Reference proteome</keyword>
<comment type="caution">
    <text evidence="6">The sequence shown here is derived from an EMBL/GenBank/DDBJ whole genome shotgun (WGS) entry which is preliminary data.</text>
</comment>
<feature type="transmembrane region" description="Helical" evidence="5">
    <location>
        <begin position="184"/>
        <end position="205"/>
    </location>
</feature>
<gene>
    <name evidence="6" type="ORF">ATZ99_15430</name>
</gene>
<dbReference type="EMBL" id="LOHZ01000033">
    <property type="protein sequence ID" value="KYO65507.1"/>
    <property type="molecule type" value="Genomic_DNA"/>
</dbReference>
<sequence>MKELIKKVPIPISGLMLALASLGNFLSSYGTIYKTLLGTISFLILFLLIIKILLIPQEILKDLENPLVAGIAPTFFMGIMILSTYVKPYYPEIALILWSLALVGHISYILFFTKRFIFYFDIKKTFPSFFVVYVGIAAAAIPAPSYGMNIMGRYIFWVAFVSYLVLLPVLLYRVYRYPNLPEPAIPSITIFTAPANLCIAGYMSSFDIKNMNFLIFLFVLSSIFFIGVLFYLPRMLRIKFYPSFSCFTFPFVITAIAAKNFYGYLIKKGFTLTFLSIYVNLLTLLAVIMVVFVLFKYIIFLFSSPKETIAIKN</sequence>
<dbReference type="GO" id="GO:0005886">
    <property type="term" value="C:plasma membrane"/>
    <property type="evidence" value="ECO:0007669"/>
    <property type="project" value="TreeGrafter"/>
</dbReference>
<feature type="transmembrane region" description="Helical" evidence="5">
    <location>
        <begin position="67"/>
        <end position="87"/>
    </location>
</feature>
<dbReference type="OrthoDB" id="309023at2"/>
<dbReference type="Pfam" id="PF03595">
    <property type="entry name" value="SLAC1"/>
    <property type="match status" value="1"/>
</dbReference>
<dbReference type="InterPro" id="IPR038665">
    <property type="entry name" value="Voltage-dep_anion_channel_sf"/>
</dbReference>